<evidence type="ECO:0000313" key="1">
    <source>
        <dbReference type="EMBL" id="KAJ8029654.1"/>
    </source>
</evidence>
<accession>A0A9Q1H131</accession>
<sequence>MKIRYPYFRTNQDAILTFEGHIGTCPKLYHLTCKHRQGCSYVAIPMCQNRL</sequence>
<gene>
    <name evidence="1" type="ORF">HOLleu_29100</name>
</gene>
<name>A0A9Q1H131_HOLLE</name>
<proteinExistence type="predicted"/>
<keyword evidence="2" id="KW-1185">Reference proteome</keyword>
<evidence type="ECO:0000313" key="2">
    <source>
        <dbReference type="Proteomes" id="UP001152320"/>
    </source>
</evidence>
<organism evidence="1 2">
    <name type="scientific">Holothuria leucospilota</name>
    <name type="common">Black long sea cucumber</name>
    <name type="synonym">Mertensiothuria leucospilota</name>
    <dbReference type="NCBI Taxonomy" id="206669"/>
    <lineage>
        <taxon>Eukaryota</taxon>
        <taxon>Metazoa</taxon>
        <taxon>Echinodermata</taxon>
        <taxon>Eleutherozoa</taxon>
        <taxon>Echinozoa</taxon>
        <taxon>Holothuroidea</taxon>
        <taxon>Aspidochirotacea</taxon>
        <taxon>Aspidochirotida</taxon>
        <taxon>Holothuriidae</taxon>
        <taxon>Holothuria</taxon>
    </lineage>
</organism>
<dbReference type="EMBL" id="JAIZAY010000014">
    <property type="protein sequence ID" value="KAJ8029654.1"/>
    <property type="molecule type" value="Genomic_DNA"/>
</dbReference>
<protein>
    <submittedName>
        <fullName evidence="1">Uncharacterized protein</fullName>
    </submittedName>
</protein>
<dbReference type="AlphaFoldDB" id="A0A9Q1H131"/>
<reference evidence="1" key="1">
    <citation type="submission" date="2021-10" db="EMBL/GenBank/DDBJ databases">
        <title>Tropical sea cucumber genome reveals ecological adaptation and Cuvierian tubules defense mechanism.</title>
        <authorList>
            <person name="Chen T."/>
        </authorList>
    </citation>
    <scope>NUCLEOTIDE SEQUENCE</scope>
    <source>
        <strain evidence="1">Nanhai2018</strain>
        <tissue evidence="1">Muscle</tissue>
    </source>
</reference>
<comment type="caution">
    <text evidence="1">The sequence shown here is derived from an EMBL/GenBank/DDBJ whole genome shotgun (WGS) entry which is preliminary data.</text>
</comment>
<dbReference type="Proteomes" id="UP001152320">
    <property type="component" value="Chromosome 14"/>
</dbReference>